<dbReference type="STRING" id="446468.Ndas_3349"/>
<name>D7B365_NOCDD</name>
<comment type="similarity">
    <text evidence="1 3">Belongs to the GroES chaperonin family.</text>
</comment>
<dbReference type="SMART" id="SM00883">
    <property type="entry name" value="Cpn10"/>
    <property type="match status" value="1"/>
</dbReference>
<protein>
    <recommendedName>
        <fullName evidence="3">10 kDa chaperonin</fullName>
    </recommendedName>
</protein>
<dbReference type="InterPro" id="IPR011032">
    <property type="entry name" value="GroES-like_sf"/>
</dbReference>
<dbReference type="PRINTS" id="PR00297">
    <property type="entry name" value="CHAPERONIN10"/>
</dbReference>
<dbReference type="eggNOG" id="COG0234">
    <property type="taxonomic scope" value="Bacteria"/>
</dbReference>
<reference evidence="4 5" key="1">
    <citation type="journal article" date="2010" name="Stand. Genomic Sci.">
        <title>Complete genome sequence of Nocardiopsis dassonvillei type strain (IMRU 509).</title>
        <authorList>
            <person name="Sun H."/>
            <person name="Lapidus A."/>
            <person name="Nolan M."/>
            <person name="Lucas S."/>
            <person name="Del Rio T.G."/>
            <person name="Tice H."/>
            <person name="Cheng J.F."/>
            <person name="Tapia R."/>
            <person name="Han C."/>
            <person name="Goodwin L."/>
            <person name="Pitluck S."/>
            <person name="Pagani I."/>
            <person name="Ivanova N."/>
            <person name="Mavromatis K."/>
            <person name="Mikhailova N."/>
            <person name="Pati A."/>
            <person name="Chen A."/>
            <person name="Palaniappan K."/>
            <person name="Land M."/>
            <person name="Hauser L."/>
            <person name="Chang Y.J."/>
            <person name="Jeffries C.D."/>
            <person name="Djao O.D."/>
            <person name="Rohde M."/>
            <person name="Sikorski J."/>
            <person name="Goker M."/>
            <person name="Woyke T."/>
            <person name="Bristow J."/>
            <person name="Eisen J.A."/>
            <person name="Markowitz V."/>
            <person name="Hugenholtz P."/>
            <person name="Kyrpides N.C."/>
            <person name="Klenk H.P."/>
        </authorList>
    </citation>
    <scope>NUCLEOTIDE SEQUENCE [LARGE SCALE GENOMIC DNA]</scope>
    <source>
        <strain evidence="5">ATCC 23218 / DSM 43111 / CIP 107115 / JCM 7437 / KCTC 9190 / NBRC 14626 / NCTC 10488 / NRRL B-5397 / IMRU 509</strain>
    </source>
</reference>
<dbReference type="CDD" id="cd00320">
    <property type="entry name" value="cpn10"/>
    <property type="match status" value="1"/>
</dbReference>
<keyword evidence="2 3" id="KW-0143">Chaperone</keyword>
<organism evidence="4 5">
    <name type="scientific">Nocardiopsis dassonvillei (strain ATCC 23218 / DSM 43111 / CIP 107115 / JCM 7437 / KCTC 9190 / NBRC 14626 / NCTC 10488 / NRRL B-5397 / IMRU 509)</name>
    <name type="common">Actinomadura dassonvillei</name>
    <dbReference type="NCBI Taxonomy" id="446468"/>
    <lineage>
        <taxon>Bacteria</taxon>
        <taxon>Bacillati</taxon>
        <taxon>Actinomycetota</taxon>
        <taxon>Actinomycetes</taxon>
        <taxon>Streptosporangiales</taxon>
        <taxon>Nocardiopsidaceae</taxon>
        <taxon>Nocardiopsis</taxon>
    </lineage>
</organism>
<dbReference type="Gene3D" id="2.30.33.40">
    <property type="entry name" value="GroES chaperonin"/>
    <property type="match status" value="1"/>
</dbReference>
<proteinExistence type="inferred from homology"/>
<comment type="function">
    <text evidence="3">Together with the chaperonin GroEL, plays an essential role in assisting protein folding. The GroEL-GroES system forms a nano-cage that allows encapsulation of the non-native substrate proteins and provides a physical environment optimized to promote and accelerate protein folding. GroES binds to the apical surface of the GroEL ring, thereby capping the opening of the GroEL channel.</text>
</comment>
<dbReference type="InterPro" id="IPR037124">
    <property type="entry name" value="Chaperonin_GroES_sf"/>
</dbReference>
<keyword evidence="5" id="KW-1185">Reference proteome</keyword>
<dbReference type="InterPro" id="IPR020818">
    <property type="entry name" value="Chaperonin_GroES"/>
</dbReference>
<evidence type="ECO:0000256" key="3">
    <source>
        <dbReference type="RuleBase" id="RU000535"/>
    </source>
</evidence>
<evidence type="ECO:0000313" key="4">
    <source>
        <dbReference type="EMBL" id="ADH68755.1"/>
    </source>
</evidence>
<dbReference type="GO" id="GO:0005524">
    <property type="term" value="F:ATP binding"/>
    <property type="evidence" value="ECO:0007669"/>
    <property type="project" value="InterPro"/>
</dbReference>
<dbReference type="GO" id="GO:0044183">
    <property type="term" value="F:protein folding chaperone"/>
    <property type="evidence" value="ECO:0007669"/>
    <property type="project" value="InterPro"/>
</dbReference>
<comment type="subunit">
    <text evidence="3">Heptamer of 7 subunits arranged in a ring.</text>
</comment>
<sequence length="117" mass="12951">MAGFRAEYPGVVPESKLEIQMLHDRLLVKSVPDRTERRSSAGLVIPDTVKLATRLAWGEVVGAGTSARHVKTGDRVLFDPEEQGEVELNGERYVILRERDVHAVANEAPERGTGLYL</sequence>
<dbReference type="SUPFAM" id="SSF50129">
    <property type="entry name" value="GroES-like"/>
    <property type="match status" value="1"/>
</dbReference>
<dbReference type="KEGG" id="nda:Ndas_3349"/>
<accession>D7B365</accession>
<dbReference type="HOGENOM" id="CLU_155801_0_0_11"/>
<evidence type="ECO:0000256" key="1">
    <source>
        <dbReference type="ARBA" id="ARBA00006975"/>
    </source>
</evidence>
<gene>
    <name evidence="4" type="ordered locus">Ndas_3349</name>
</gene>
<dbReference type="AlphaFoldDB" id="D7B365"/>
<dbReference type="Pfam" id="PF00166">
    <property type="entry name" value="Cpn10"/>
    <property type="match status" value="1"/>
</dbReference>
<dbReference type="EMBL" id="CP002040">
    <property type="protein sequence ID" value="ADH68755.1"/>
    <property type="molecule type" value="Genomic_DNA"/>
</dbReference>
<dbReference type="Proteomes" id="UP000002219">
    <property type="component" value="Chromosome 1"/>
</dbReference>
<evidence type="ECO:0000313" key="5">
    <source>
        <dbReference type="Proteomes" id="UP000002219"/>
    </source>
</evidence>
<evidence type="ECO:0000256" key="2">
    <source>
        <dbReference type="ARBA" id="ARBA00023186"/>
    </source>
</evidence>